<dbReference type="EC" id="2.7.13.3" evidence="2"/>
<feature type="region of interest" description="Disordered" evidence="6">
    <location>
        <begin position="310"/>
        <end position="330"/>
    </location>
</feature>
<reference evidence="9" key="2">
    <citation type="submission" date="2021-08" db="EMBL/GenBank/DDBJ databases">
        <authorList>
            <person name="Tani A."/>
            <person name="Ola A."/>
            <person name="Ogura Y."/>
            <person name="Katsura K."/>
            <person name="Hayashi T."/>
        </authorList>
    </citation>
    <scope>NUCLEOTIDE SEQUENCE</scope>
    <source>
        <strain evidence="9">DSM 14458</strain>
    </source>
</reference>
<dbReference type="InterPro" id="IPR003661">
    <property type="entry name" value="HisK_dim/P_dom"/>
</dbReference>
<dbReference type="InterPro" id="IPR005467">
    <property type="entry name" value="His_kinase_dom"/>
</dbReference>
<dbReference type="Gene3D" id="3.30.450.20">
    <property type="entry name" value="PAS domain"/>
    <property type="match status" value="1"/>
</dbReference>
<organism evidence="9 10">
    <name type="scientific">Methylorubrum suomiense</name>
    <dbReference type="NCBI Taxonomy" id="144191"/>
    <lineage>
        <taxon>Bacteria</taxon>
        <taxon>Pseudomonadati</taxon>
        <taxon>Pseudomonadota</taxon>
        <taxon>Alphaproteobacteria</taxon>
        <taxon>Hyphomicrobiales</taxon>
        <taxon>Methylobacteriaceae</taxon>
        <taxon>Methylorubrum</taxon>
    </lineage>
</organism>
<dbReference type="SUPFAM" id="SSF47384">
    <property type="entry name" value="Homodimeric domain of signal transducing histidine kinase"/>
    <property type="match status" value="1"/>
</dbReference>
<feature type="domain" description="PAS" evidence="8">
    <location>
        <begin position="510"/>
        <end position="580"/>
    </location>
</feature>
<feature type="domain" description="Histidine kinase" evidence="7">
    <location>
        <begin position="657"/>
        <end position="875"/>
    </location>
</feature>
<dbReference type="SUPFAM" id="SSF55785">
    <property type="entry name" value="PYP-like sensor domain (PAS domain)"/>
    <property type="match status" value="1"/>
</dbReference>
<dbReference type="CDD" id="cd00130">
    <property type="entry name" value="PAS"/>
    <property type="match status" value="1"/>
</dbReference>
<dbReference type="Gene3D" id="1.10.287.130">
    <property type="match status" value="1"/>
</dbReference>
<keyword evidence="10" id="KW-1185">Reference proteome</keyword>
<reference evidence="9" key="1">
    <citation type="journal article" date="2021" name="Front. Microbiol.">
        <title>Comprehensive Comparative Genomics and Phenotyping of Methylobacterium Species.</title>
        <authorList>
            <person name="Alessa O."/>
            <person name="Ogura Y."/>
            <person name="Fujitani Y."/>
            <person name="Takami H."/>
            <person name="Hayashi T."/>
            <person name="Sahin N."/>
            <person name="Tani A."/>
        </authorList>
    </citation>
    <scope>NUCLEOTIDE SEQUENCE</scope>
    <source>
        <strain evidence="9">DSM 14458</strain>
    </source>
</reference>
<dbReference type="InterPro" id="IPR013656">
    <property type="entry name" value="PAS_4"/>
</dbReference>
<dbReference type="SMART" id="SM00091">
    <property type="entry name" value="PAS"/>
    <property type="match status" value="2"/>
</dbReference>
<dbReference type="InterPro" id="IPR003594">
    <property type="entry name" value="HATPase_dom"/>
</dbReference>
<dbReference type="SMART" id="SM00388">
    <property type="entry name" value="HisKA"/>
    <property type="match status" value="1"/>
</dbReference>
<dbReference type="Pfam" id="PF02518">
    <property type="entry name" value="HATPase_c"/>
    <property type="match status" value="1"/>
</dbReference>
<dbReference type="Pfam" id="PF13188">
    <property type="entry name" value="PAS_8"/>
    <property type="match status" value="1"/>
</dbReference>
<dbReference type="CDD" id="cd00082">
    <property type="entry name" value="HisKA"/>
    <property type="match status" value="1"/>
</dbReference>
<dbReference type="PANTHER" id="PTHR43047:SF72">
    <property type="entry name" value="OSMOSENSING HISTIDINE PROTEIN KINASE SLN1"/>
    <property type="match status" value="1"/>
</dbReference>
<dbReference type="InterPro" id="IPR004358">
    <property type="entry name" value="Sig_transdc_His_kin-like_C"/>
</dbReference>
<proteinExistence type="predicted"/>
<evidence type="ECO:0000256" key="3">
    <source>
        <dbReference type="ARBA" id="ARBA00022553"/>
    </source>
</evidence>
<comment type="catalytic activity">
    <reaction evidence="1">
        <text>ATP + protein L-histidine = ADP + protein N-phospho-L-histidine.</text>
        <dbReference type="EC" id="2.7.13.3"/>
    </reaction>
</comment>
<dbReference type="PRINTS" id="PR00344">
    <property type="entry name" value="BCTRLSENSOR"/>
</dbReference>
<dbReference type="Pfam" id="PF00512">
    <property type="entry name" value="HisKA"/>
    <property type="match status" value="1"/>
</dbReference>
<dbReference type="Proteomes" id="UP001055093">
    <property type="component" value="Unassembled WGS sequence"/>
</dbReference>
<dbReference type="EMBL" id="BPRE01000002">
    <property type="protein sequence ID" value="GJE74103.1"/>
    <property type="molecule type" value="Genomic_DNA"/>
</dbReference>
<evidence type="ECO:0000259" key="7">
    <source>
        <dbReference type="PROSITE" id="PS50109"/>
    </source>
</evidence>
<dbReference type="SUPFAM" id="SSF55874">
    <property type="entry name" value="ATPase domain of HSP90 chaperone/DNA topoisomerase II/histidine kinase"/>
    <property type="match status" value="1"/>
</dbReference>
<dbReference type="SMART" id="SM00387">
    <property type="entry name" value="HATPase_c"/>
    <property type="match status" value="1"/>
</dbReference>
<dbReference type="PROSITE" id="PS50109">
    <property type="entry name" value="HIS_KIN"/>
    <property type="match status" value="1"/>
</dbReference>
<evidence type="ECO:0000259" key="8">
    <source>
        <dbReference type="PROSITE" id="PS50112"/>
    </source>
</evidence>
<evidence type="ECO:0000256" key="4">
    <source>
        <dbReference type="ARBA" id="ARBA00022679"/>
    </source>
</evidence>
<evidence type="ECO:0000256" key="2">
    <source>
        <dbReference type="ARBA" id="ARBA00012438"/>
    </source>
</evidence>
<dbReference type="Gene3D" id="3.30.565.10">
    <property type="entry name" value="Histidine kinase-like ATPase, C-terminal domain"/>
    <property type="match status" value="1"/>
</dbReference>
<dbReference type="PROSITE" id="PS50112">
    <property type="entry name" value="PAS"/>
    <property type="match status" value="1"/>
</dbReference>
<dbReference type="InterPro" id="IPR036890">
    <property type="entry name" value="HATPase_C_sf"/>
</dbReference>
<name>A0ABQ4UP39_9HYPH</name>
<keyword evidence="4" id="KW-0808">Transferase</keyword>
<accession>A0ABQ4UP39</accession>
<dbReference type="InterPro" id="IPR036097">
    <property type="entry name" value="HisK_dim/P_sf"/>
</dbReference>
<dbReference type="InterPro" id="IPR035965">
    <property type="entry name" value="PAS-like_dom_sf"/>
</dbReference>
<evidence type="ECO:0000256" key="5">
    <source>
        <dbReference type="ARBA" id="ARBA00022777"/>
    </source>
</evidence>
<comment type="caution">
    <text evidence="9">The sequence shown here is derived from an EMBL/GenBank/DDBJ whole genome shotgun (WGS) entry which is preliminary data.</text>
</comment>
<dbReference type="InterPro" id="IPR000014">
    <property type="entry name" value="PAS"/>
</dbReference>
<evidence type="ECO:0000256" key="6">
    <source>
        <dbReference type="SAM" id="MobiDB-lite"/>
    </source>
</evidence>
<gene>
    <name evidence="9" type="primary">sasA_4</name>
    <name evidence="9" type="ORF">BGCPKDLD_0671</name>
</gene>
<evidence type="ECO:0000313" key="10">
    <source>
        <dbReference type="Proteomes" id="UP001055093"/>
    </source>
</evidence>
<keyword evidence="5" id="KW-0418">Kinase</keyword>
<feature type="region of interest" description="Disordered" evidence="6">
    <location>
        <begin position="136"/>
        <end position="185"/>
    </location>
</feature>
<protein>
    <recommendedName>
        <fullName evidence="2">histidine kinase</fullName>
        <ecNumber evidence="2">2.7.13.3</ecNumber>
    </recommendedName>
</protein>
<dbReference type="PANTHER" id="PTHR43047">
    <property type="entry name" value="TWO-COMPONENT HISTIDINE PROTEIN KINASE"/>
    <property type="match status" value="1"/>
</dbReference>
<evidence type="ECO:0000313" key="9">
    <source>
        <dbReference type="EMBL" id="GJE74103.1"/>
    </source>
</evidence>
<keyword evidence="3" id="KW-0597">Phosphoprotein</keyword>
<evidence type="ECO:0000256" key="1">
    <source>
        <dbReference type="ARBA" id="ARBA00000085"/>
    </source>
</evidence>
<feature type="compositionally biased region" description="Basic and acidic residues" evidence="6">
    <location>
        <begin position="162"/>
        <end position="179"/>
    </location>
</feature>
<dbReference type="Pfam" id="PF08448">
    <property type="entry name" value="PAS_4"/>
    <property type="match status" value="1"/>
</dbReference>
<sequence length="875" mass="91879">MSDRAVQGPVSDSEATVRRAIERWRSDVMTAHLTREGAAFLVFDPRAERLLHAAGSAAAYGAGIAAMDGVVMPALRLADQVQRAGSLGPRPRMVRLRLDPRGVAPPVVVLLARAMLDEAREALLLSPLGALPVLRPAEAPSESHGPIPSDLGSEASPVADEAVGRHEEAAHAEAAHEAAADPGLTPIGKVAEDEAASRPSSSPSAISEPPIRFVWRSDGDGVLTHVSSTHPDLAAVITGRAWSDLAADGIVEGAGLEPLLQPIQRTFRSLPLVVRGRAYEHEIEISGAPMGRPGREEAGLGGFALLRGRHPRPEDVSGPPDLDLTRAPPEATSLSVNEHAAFREVARLLGLRFAPDETTDLGEVSDTERVDGVSGGSVTPFPTPPARAAEAEARARAAMAELLEQLPAGVLIYRDDAVLFASRAFLALTGYADLAALREAGLRHLFRGLPPDERGGASGSPIPFARGDGGTAALTVDHARLDWDGAPAAVCLARAIETERAAPPITPNDARLRAEKVLDSLEEGVVTLDAEGRVVGLNPSAAELIHAHPKEVVGGRFSDLFAPESLPALEAAVTDSRRSGASELRGVTVRSGAAALRLRIARLFGEDAPGYCASLREIRDEEVVTAAQPALPPAAVLPVASEREGAADAWKARALARVGREIRPSLTAILSLTDMMLSDRFDRADGERLEAYLREVRQSGGRIAAILDDLRDLAALQAGLHLSFTRIGLNDLVSGCIGAMQAQAARDRIVVRTSLGPDLPPLLADERSIRQAALSVIGNAIRVSEAGGQVIVSTTLADPGEIALRVRDTGPGMSPAALNGALEPFREGGDPVPEAEGGGFGLTLTKALVEANRGRFRIGSRKDEGTLVEMIFPAA</sequence>